<organism evidence="1 2">
    <name type="scientific">Ficus carica</name>
    <name type="common">Common fig</name>
    <dbReference type="NCBI Taxonomy" id="3494"/>
    <lineage>
        <taxon>Eukaryota</taxon>
        <taxon>Viridiplantae</taxon>
        <taxon>Streptophyta</taxon>
        <taxon>Embryophyta</taxon>
        <taxon>Tracheophyta</taxon>
        <taxon>Spermatophyta</taxon>
        <taxon>Magnoliopsida</taxon>
        <taxon>eudicotyledons</taxon>
        <taxon>Gunneridae</taxon>
        <taxon>Pentapetalae</taxon>
        <taxon>rosids</taxon>
        <taxon>fabids</taxon>
        <taxon>Rosales</taxon>
        <taxon>Moraceae</taxon>
        <taxon>Ficeae</taxon>
        <taxon>Ficus</taxon>
    </lineage>
</organism>
<dbReference type="AlphaFoldDB" id="A0AA88A9H9"/>
<dbReference type="Gramene" id="FCD_00020193-RA">
    <property type="protein sequence ID" value="FCD_00020193-RA:cds"/>
    <property type="gene ID" value="FCD_00020193"/>
</dbReference>
<reference evidence="1" key="1">
    <citation type="submission" date="2023-07" db="EMBL/GenBank/DDBJ databases">
        <title>draft genome sequence of fig (Ficus carica).</title>
        <authorList>
            <person name="Takahashi T."/>
            <person name="Nishimura K."/>
        </authorList>
    </citation>
    <scope>NUCLEOTIDE SEQUENCE</scope>
</reference>
<name>A0AA88A9H9_FICCA</name>
<gene>
    <name evidence="1" type="ORF">TIFTF001_020892</name>
</gene>
<proteinExistence type="predicted"/>
<comment type="caution">
    <text evidence="1">The sequence shown here is derived from an EMBL/GenBank/DDBJ whole genome shotgun (WGS) entry which is preliminary data.</text>
</comment>
<evidence type="ECO:0000313" key="1">
    <source>
        <dbReference type="EMBL" id="GMN51734.1"/>
    </source>
</evidence>
<accession>A0AA88A9H9</accession>
<dbReference type="EMBL" id="BTGU01000038">
    <property type="protein sequence ID" value="GMN51734.1"/>
    <property type="molecule type" value="Genomic_DNA"/>
</dbReference>
<keyword evidence="2" id="KW-1185">Reference proteome</keyword>
<dbReference type="Proteomes" id="UP001187192">
    <property type="component" value="Unassembled WGS sequence"/>
</dbReference>
<sequence length="65" mass="7526">MMEFHYLEAGCLRNVDSVRVGAIHWRHFVHVIEFYLVAGENVHVQVFAVDQCYVAYPSVCCKIKP</sequence>
<protein>
    <submittedName>
        <fullName evidence="1">Uncharacterized protein</fullName>
    </submittedName>
</protein>
<evidence type="ECO:0000313" key="2">
    <source>
        <dbReference type="Proteomes" id="UP001187192"/>
    </source>
</evidence>